<evidence type="ECO:0000313" key="1">
    <source>
        <dbReference type="EMBL" id="AIF65386.1"/>
    </source>
</evidence>
<dbReference type="InterPro" id="IPR012543">
    <property type="entry name" value="DUF1694"/>
</dbReference>
<dbReference type="HOGENOM" id="CLU_111531_1_1_9"/>
<dbReference type="EMBL" id="FOCD01000003">
    <property type="protein sequence ID" value="SEN73446.1"/>
    <property type="molecule type" value="Genomic_DNA"/>
</dbReference>
<dbReference type="KEGG" id="tap:GZ22_01070"/>
<dbReference type="Proteomes" id="UP000199735">
    <property type="component" value="Unassembled WGS sequence"/>
</dbReference>
<dbReference type="Pfam" id="PF07997">
    <property type="entry name" value="DUF1694"/>
    <property type="match status" value="1"/>
</dbReference>
<dbReference type="Gene3D" id="3.30.1330.30">
    <property type="match status" value="1"/>
</dbReference>
<gene>
    <name evidence="1" type="ORF">GZ22_01070</name>
    <name evidence="2" type="ORF">SAMN04489762_2702</name>
</gene>
<dbReference type="RefSeq" id="WP_038557847.1">
    <property type="nucleotide sequence ID" value="NZ_CP008876.1"/>
</dbReference>
<accession>A0AAX2EHS7</accession>
<dbReference type="OrthoDB" id="95278at2"/>
<evidence type="ECO:0000313" key="2">
    <source>
        <dbReference type="EMBL" id="SEN73446.1"/>
    </source>
</evidence>
<dbReference type="EMBL" id="CP008876">
    <property type="protein sequence ID" value="AIF65386.1"/>
    <property type="molecule type" value="Genomic_DNA"/>
</dbReference>
<evidence type="ECO:0000313" key="3">
    <source>
        <dbReference type="Proteomes" id="UP000027980"/>
    </source>
</evidence>
<evidence type="ECO:0000313" key="4">
    <source>
        <dbReference type="Proteomes" id="UP000199735"/>
    </source>
</evidence>
<reference evidence="1 3" key="1">
    <citation type="submission" date="2014-07" db="EMBL/GenBank/DDBJ databases">
        <title>Complete genome sequence of a moderately halophilic bacterium Terribacillus aidingensis MP602, isolated from Cryptomeria fortunei in Tianmu mountain in China.</title>
        <authorList>
            <person name="Wang Y."/>
            <person name="Lu P."/>
            <person name="Zhang L."/>
        </authorList>
    </citation>
    <scope>NUCLEOTIDE SEQUENCE [LARGE SCALE GENOMIC DNA]</scope>
    <source>
        <strain evidence="1 3">MP602</strain>
    </source>
</reference>
<dbReference type="SUPFAM" id="SSF160515">
    <property type="entry name" value="YueI-like"/>
    <property type="match status" value="1"/>
</dbReference>
<dbReference type="GeneID" id="34222493"/>
<sequence length="149" mass="17087">MKKDIDDYLNEGIYGIKETKASERKEFLGTLRERTILALTEGEVVQQKGLKQLEEAMKSYPDASLRFSGEVTMRFFKPYKTLASSRHIPYTSVTNQGADVDIALVLHVDHAIDKPDIFLHEEKEQEKATEITKKTEHSITSVLKNIFKR</sequence>
<dbReference type="AlphaFoldDB" id="A0A075LGI0"/>
<dbReference type="Proteomes" id="UP000027980">
    <property type="component" value="Chromosome"/>
</dbReference>
<name>A0A075LGI0_9BACI</name>
<reference evidence="2 4" key="2">
    <citation type="submission" date="2016-10" db="EMBL/GenBank/DDBJ databases">
        <authorList>
            <person name="Varghese N."/>
            <person name="Submissions S."/>
        </authorList>
    </citation>
    <scope>NUCLEOTIDE SEQUENCE [LARGE SCALE GENOMIC DNA]</scope>
    <source>
        <strain evidence="2 4">DSM 21619</strain>
    </source>
</reference>
<dbReference type="PIRSF" id="PIRSF034303">
    <property type="entry name" value="DUF1694"/>
    <property type="match status" value="1"/>
</dbReference>
<accession>A0A075LGI0</accession>
<dbReference type="InterPro" id="IPR029064">
    <property type="entry name" value="Ribosomal_eL30-like_sf"/>
</dbReference>
<organism evidence="1 3">
    <name type="scientific">Terribacillus saccharophilus</name>
    <dbReference type="NCBI Taxonomy" id="361277"/>
    <lineage>
        <taxon>Bacteria</taxon>
        <taxon>Bacillati</taxon>
        <taxon>Bacillota</taxon>
        <taxon>Bacilli</taxon>
        <taxon>Bacillales</taxon>
        <taxon>Bacillaceae</taxon>
        <taxon>Terribacillus</taxon>
    </lineage>
</organism>
<proteinExistence type="predicted"/>
<protein>
    <submittedName>
        <fullName evidence="2">Uncharacterized protein YueI</fullName>
    </submittedName>
</protein>